<accession>A0A1F7W9W0</accession>
<evidence type="ECO:0000313" key="2">
    <source>
        <dbReference type="Proteomes" id="UP000176501"/>
    </source>
</evidence>
<name>A0A1F7W9W0_9BACT</name>
<sequence>MHKFATGFLIVCVIAVIGAVGGAAYWATNSSFRDDEPSIESDVPTTGTDVTKANKRALAFFYQSVGAFTDGKGHNAVRAGYSETGRVVHSYDADVLNWTIAAGGNEGYGDPVFSYLQNGNWAMTAWSTPSDPRGAAGLMYYEGECPIVDDAKVNVLGPSTATGCAKVSAIATGKTSQVFSDGSDDYLLHAIGGSIYLAHLADESHAAANLESICVLPDSPSSLSILEYGASMRIIDGTEEGLLLSDTAIARRFDGTWVAYVKGIPPDSGCTRLTLCELCTRAIYRTTSENLVDWSPLTKVIGAASVPEASAMPGGGVRLYWQDFNDACEAEDQALAAIAPISSAEDPPGYSKTQEPATISIPDEAFETDKNIHYATNANPILLPSEEALAALAACLP</sequence>
<organism evidence="1 2">
    <name type="scientific">Candidatus Uhrbacteria bacterium RIFOXYB2_FULL_57_15</name>
    <dbReference type="NCBI Taxonomy" id="1802422"/>
    <lineage>
        <taxon>Bacteria</taxon>
        <taxon>Candidatus Uhriibacteriota</taxon>
    </lineage>
</organism>
<dbReference type="AlphaFoldDB" id="A0A1F7W9W0"/>
<dbReference type="Proteomes" id="UP000176501">
    <property type="component" value="Unassembled WGS sequence"/>
</dbReference>
<dbReference type="EMBL" id="MGFE01000001">
    <property type="protein sequence ID" value="OGL99615.1"/>
    <property type="molecule type" value="Genomic_DNA"/>
</dbReference>
<gene>
    <name evidence="1" type="ORF">A2304_04405</name>
</gene>
<protein>
    <submittedName>
        <fullName evidence="1">Uncharacterized protein</fullName>
    </submittedName>
</protein>
<reference evidence="1 2" key="1">
    <citation type="journal article" date="2016" name="Nat. Commun.">
        <title>Thousands of microbial genomes shed light on interconnected biogeochemical processes in an aquifer system.</title>
        <authorList>
            <person name="Anantharaman K."/>
            <person name="Brown C.T."/>
            <person name="Hug L.A."/>
            <person name="Sharon I."/>
            <person name="Castelle C.J."/>
            <person name="Probst A.J."/>
            <person name="Thomas B.C."/>
            <person name="Singh A."/>
            <person name="Wilkins M.J."/>
            <person name="Karaoz U."/>
            <person name="Brodie E.L."/>
            <person name="Williams K.H."/>
            <person name="Hubbard S.S."/>
            <person name="Banfield J.F."/>
        </authorList>
    </citation>
    <scope>NUCLEOTIDE SEQUENCE [LARGE SCALE GENOMIC DNA]</scope>
</reference>
<comment type="caution">
    <text evidence="1">The sequence shown here is derived from an EMBL/GenBank/DDBJ whole genome shotgun (WGS) entry which is preliminary data.</text>
</comment>
<evidence type="ECO:0000313" key="1">
    <source>
        <dbReference type="EMBL" id="OGL99615.1"/>
    </source>
</evidence>
<proteinExistence type="predicted"/>